<sequence length="58" mass="6689">STIITSQLPVKDWYGYLQNNTVADAILDRVVHSSHRIEIEGDSLRPKYSNLNQKFENN</sequence>
<gene>
    <name evidence="11" type="ORF">AA20_02240</name>
    <name evidence="10" type="ORF">AA20_05140</name>
    <name evidence="9" type="ORF">AA20_05525</name>
    <name evidence="8" type="ORF">AA20_06280</name>
    <name evidence="7" type="ORF">AA20_09055</name>
    <name evidence="6" type="ORF">AA20_10345</name>
    <name evidence="5" type="ORF">AA20_10645</name>
    <name evidence="4" type="ORF">AA20_10685</name>
    <name evidence="3" type="ORF">AA20_10960</name>
    <name evidence="2" type="ORF">AA20_11700</name>
</gene>
<proteinExistence type="predicted"/>
<dbReference type="EMBL" id="JAIQ01000147">
    <property type="protein sequence ID" value="KLD97541.1"/>
    <property type="molecule type" value="Genomic_DNA"/>
</dbReference>
<dbReference type="InterPro" id="IPR002611">
    <property type="entry name" value="IstB_ATP-bd"/>
</dbReference>
<accession>A0A0G9JX05</accession>
<evidence type="ECO:0000313" key="7">
    <source>
        <dbReference type="EMBL" id="KLD98284.1"/>
    </source>
</evidence>
<evidence type="ECO:0000313" key="12">
    <source>
        <dbReference type="Proteomes" id="UP000035514"/>
    </source>
</evidence>
<dbReference type="EMBL" id="JAIQ01000092">
    <property type="protein sequence ID" value="KLD99856.1"/>
    <property type="molecule type" value="Genomic_DNA"/>
</dbReference>
<evidence type="ECO:0000313" key="5">
    <source>
        <dbReference type="EMBL" id="KLD97610.1"/>
    </source>
</evidence>
<dbReference type="EMBL" id="JAIQ01000146">
    <property type="protein sequence ID" value="KLD97555.1"/>
    <property type="molecule type" value="Genomic_DNA"/>
</dbReference>
<evidence type="ECO:0000313" key="8">
    <source>
        <dbReference type="EMBL" id="KLD99856.1"/>
    </source>
</evidence>
<dbReference type="EMBL" id="JAIQ01000145">
    <property type="protein sequence ID" value="KLD97610.1"/>
    <property type="molecule type" value="Genomic_DNA"/>
</dbReference>
<feature type="non-terminal residue" evidence="2">
    <location>
        <position position="1"/>
    </location>
</feature>
<dbReference type="EMBL" id="JAIQ01000080">
    <property type="protein sequence ID" value="KLE00780.1"/>
    <property type="molecule type" value="Genomic_DNA"/>
</dbReference>
<dbReference type="Gene3D" id="3.40.50.300">
    <property type="entry name" value="P-loop containing nucleotide triphosphate hydrolases"/>
    <property type="match status" value="1"/>
</dbReference>
<dbReference type="InterPro" id="IPR027417">
    <property type="entry name" value="P-loop_NTPase"/>
</dbReference>
<dbReference type="PATRIC" id="fig|1447256.3.peg.1074"/>
<evidence type="ECO:0000313" key="3">
    <source>
        <dbReference type="EMBL" id="KLD97541.1"/>
    </source>
</evidence>
<evidence type="ECO:0000259" key="1">
    <source>
        <dbReference type="Pfam" id="PF01695"/>
    </source>
</evidence>
<evidence type="ECO:0000313" key="10">
    <source>
        <dbReference type="EMBL" id="KLE00780.1"/>
    </source>
</evidence>
<dbReference type="Proteomes" id="UP000035514">
    <property type="component" value="Unassembled WGS sequence"/>
</dbReference>
<dbReference type="EMBL" id="JAIQ01000144">
    <property type="protein sequence ID" value="KLD97619.1"/>
    <property type="molecule type" value="Genomic_DNA"/>
</dbReference>
<comment type="caution">
    <text evidence="2">The sequence shown here is derived from an EMBL/GenBank/DDBJ whole genome shotgun (WGS) entry which is preliminary data.</text>
</comment>
<dbReference type="GO" id="GO:0005524">
    <property type="term" value="F:ATP binding"/>
    <property type="evidence" value="ECO:0007669"/>
    <property type="project" value="InterPro"/>
</dbReference>
<feature type="domain" description="IstB-like ATP-binding" evidence="1">
    <location>
        <begin position="1"/>
        <end position="49"/>
    </location>
</feature>
<dbReference type="EMBL" id="JAIQ01000128">
    <property type="protein sequence ID" value="KLD98284.1"/>
    <property type="molecule type" value="Genomic_DNA"/>
</dbReference>
<dbReference type="AlphaFoldDB" id="A0A0G9JX05"/>
<name>A0A0G9JX05_9BACT</name>
<dbReference type="EMBL" id="JAIQ01000051">
    <property type="protein sequence ID" value="KLE01862.1"/>
    <property type="molecule type" value="Genomic_DNA"/>
</dbReference>
<protein>
    <recommendedName>
        <fullName evidence="1">IstB-like ATP-binding domain-containing protein</fullName>
    </recommendedName>
</protein>
<evidence type="ECO:0000313" key="2">
    <source>
        <dbReference type="EMBL" id="KLD96502.1"/>
    </source>
</evidence>
<organism evidence="2 12">
    <name type="scientific">Aliarcobacter butzleri L348</name>
    <dbReference type="NCBI Taxonomy" id="1447256"/>
    <lineage>
        <taxon>Bacteria</taxon>
        <taxon>Pseudomonadati</taxon>
        <taxon>Campylobacterota</taxon>
        <taxon>Epsilonproteobacteria</taxon>
        <taxon>Campylobacterales</taxon>
        <taxon>Arcobacteraceae</taxon>
        <taxon>Aliarcobacter</taxon>
    </lineage>
</organism>
<evidence type="ECO:0000313" key="6">
    <source>
        <dbReference type="EMBL" id="KLD97619.1"/>
    </source>
</evidence>
<evidence type="ECO:0000313" key="4">
    <source>
        <dbReference type="EMBL" id="KLD97555.1"/>
    </source>
</evidence>
<evidence type="ECO:0000313" key="9">
    <source>
        <dbReference type="EMBL" id="KLE00616.1"/>
    </source>
</evidence>
<dbReference type="EMBL" id="JAIQ01000083">
    <property type="protein sequence ID" value="KLE00616.1"/>
    <property type="molecule type" value="Genomic_DNA"/>
</dbReference>
<dbReference type="EMBL" id="JAIQ01000168">
    <property type="protein sequence ID" value="KLD96502.1"/>
    <property type="molecule type" value="Genomic_DNA"/>
</dbReference>
<evidence type="ECO:0000313" key="11">
    <source>
        <dbReference type="EMBL" id="KLE01862.1"/>
    </source>
</evidence>
<dbReference type="Pfam" id="PF01695">
    <property type="entry name" value="IstB_IS21"/>
    <property type="match status" value="1"/>
</dbReference>
<reference evidence="2 12" key="1">
    <citation type="submission" date="2014-01" db="EMBL/GenBank/DDBJ databases">
        <title>Development of a Comparative Genomic Fingerprinting Assay for High Resolution Genotyping of Arcobacter butzleri.</title>
        <authorList>
            <person name="Webb A.L."/>
            <person name="Inglis G.D."/>
            <person name="Kruczkiewicz P."/>
            <person name="Selinger L.B."/>
            <person name="Taboada E.N."/>
        </authorList>
    </citation>
    <scope>NUCLEOTIDE SEQUENCE [LARGE SCALE GENOMIC DNA]</scope>
    <source>
        <strain evidence="2 12">L348</strain>
    </source>
</reference>